<dbReference type="InterPro" id="IPR058982">
    <property type="entry name" value="Beta-barrel_AprE"/>
</dbReference>
<dbReference type="PANTHER" id="PTHR30386:SF17">
    <property type="entry name" value="ALKALINE PROTEASE SECRETION PROTEIN APRE"/>
    <property type="match status" value="1"/>
</dbReference>
<evidence type="ECO:0000256" key="2">
    <source>
        <dbReference type="ARBA" id="ARBA00009477"/>
    </source>
</evidence>
<sequence>MSILDYGQKTRAALGDAVQRARSSAVLVSLERRLRESTTLAAAWRWVRDTLAISAKPEEPLPPGAAPPATGDYRVFARAGYGLIAFTFLGLGGWASLSSVGSAVIAPGVVAVESMRQVVQHLEGGIIGEILVREGDDVAKDQVLFRLADTMSKANYDAALAQLGAGLAMEARLLAERDGATEVSFPPELSEQTDRPAVLRAMIDQITQFRDGRANFDSQIEILEGRVAQFGTEIEGLNQERRSAQQQLAFVEDELGAVRELERKGLVNKSRISQLEREKARLDGLVGRNIADAAKARGSISEVKMQIAQVRQQRVQDAGEQLLDVRQKLSDLRERVRVARSVLDRIEIRAPRAGTVQNINPRIYTVGAVVRPGDTMLEIVPTHEPLVVDAQVAVQDIDRLAKDNEVEVKFPAFHARSTPLVLGHLQSVSRDRLMDETTHEPFFLARVAVADTDIPQELKTRLRPGMNAEVVFSTGERSVLSYLVRPFTDAMSHALTER</sequence>
<evidence type="ECO:0000256" key="8">
    <source>
        <dbReference type="ARBA" id="ARBA00023136"/>
    </source>
</evidence>
<keyword evidence="8" id="KW-0472">Membrane</keyword>
<dbReference type="Pfam" id="PF26002">
    <property type="entry name" value="Beta-barrel_AprE"/>
    <property type="match status" value="1"/>
</dbReference>
<keyword evidence="10" id="KW-0175">Coiled coil</keyword>
<reference evidence="13 14" key="1">
    <citation type="submission" date="2023-07" db="EMBL/GenBank/DDBJ databases">
        <title>Genomic Encyclopedia of Type Strains, Phase IV (KMG-IV): sequencing the most valuable type-strain genomes for metagenomic binning, comparative biology and taxonomic classification.</title>
        <authorList>
            <person name="Goeker M."/>
        </authorList>
    </citation>
    <scope>NUCLEOTIDE SEQUENCE [LARGE SCALE GENOMIC DNA]</scope>
    <source>
        <strain evidence="13 14">DSM 3770</strain>
    </source>
</reference>
<evidence type="ECO:0000256" key="10">
    <source>
        <dbReference type="SAM" id="Coils"/>
    </source>
</evidence>
<evidence type="ECO:0000256" key="5">
    <source>
        <dbReference type="ARBA" id="ARBA00022519"/>
    </source>
</evidence>
<evidence type="ECO:0000256" key="4">
    <source>
        <dbReference type="ARBA" id="ARBA00022475"/>
    </source>
</evidence>
<dbReference type="InterPro" id="IPR058781">
    <property type="entry name" value="HH_AprE-like"/>
</dbReference>
<feature type="coiled-coil region" evidence="10">
    <location>
        <begin position="315"/>
        <end position="349"/>
    </location>
</feature>
<name>A0ABU0LBT2_XANAG</name>
<evidence type="ECO:0000256" key="7">
    <source>
        <dbReference type="ARBA" id="ARBA00022989"/>
    </source>
</evidence>
<comment type="similarity">
    <text evidence="2 9">Belongs to the membrane fusion protein (MFP) (TC 8.A.1) family.</text>
</comment>
<comment type="subcellular location">
    <subcellularLocation>
        <location evidence="1 9">Cell inner membrane</location>
        <topology evidence="1 9">Single-pass membrane protein</topology>
    </subcellularLocation>
</comment>
<evidence type="ECO:0000256" key="1">
    <source>
        <dbReference type="ARBA" id="ARBA00004377"/>
    </source>
</evidence>
<evidence type="ECO:0000256" key="9">
    <source>
        <dbReference type="RuleBase" id="RU365093"/>
    </source>
</evidence>
<dbReference type="PRINTS" id="PR01490">
    <property type="entry name" value="RTXTOXIND"/>
</dbReference>
<evidence type="ECO:0000313" key="14">
    <source>
        <dbReference type="Proteomes" id="UP001241747"/>
    </source>
</evidence>
<dbReference type="Gene3D" id="2.40.30.170">
    <property type="match status" value="1"/>
</dbReference>
<keyword evidence="3 9" id="KW-0813">Transport</keyword>
<keyword evidence="5 9" id="KW-0997">Cell inner membrane</keyword>
<dbReference type="InterPro" id="IPR010129">
    <property type="entry name" value="T1SS_HlyD"/>
</dbReference>
<proteinExistence type="inferred from homology"/>
<dbReference type="NCBIfam" id="TIGR01843">
    <property type="entry name" value="type_I_hlyD"/>
    <property type="match status" value="1"/>
</dbReference>
<evidence type="ECO:0000313" key="13">
    <source>
        <dbReference type="EMBL" id="MDQ0504566.1"/>
    </source>
</evidence>
<feature type="domain" description="AprE-like long alpha-helical hairpin" evidence="11">
    <location>
        <begin position="152"/>
        <end position="340"/>
    </location>
</feature>
<comment type="caution">
    <text evidence="13">The sequence shown here is derived from an EMBL/GenBank/DDBJ whole genome shotgun (WGS) entry which is preliminary data.</text>
</comment>
<keyword evidence="7" id="KW-1133">Transmembrane helix</keyword>
<feature type="coiled-coil region" evidence="10">
    <location>
        <begin position="220"/>
        <end position="261"/>
    </location>
</feature>
<accession>A0ABU0LBT2</accession>
<organism evidence="13 14">
    <name type="scientific">Xanthobacter agilis</name>
    <dbReference type="NCBI Taxonomy" id="47492"/>
    <lineage>
        <taxon>Bacteria</taxon>
        <taxon>Pseudomonadati</taxon>
        <taxon>Pseudomonadota</taxon>
        <taxon>Alphaproteobacteria</taxon>
        <taxon>Hyphomicrobiales</taxon>
        <taxon>Xanthobacteraceae</taxon>
        <taxon>Xanthobacter</taxon>
    </lineage>
</organism>
<evidence type="ECO:0000259" key="12">
    <source>
        <dbReference type="Pfam" id="PF26002"/>
    </source>
</evidence>
<feature type="domain" description="AprE-like beta-barrel" evidence="12">
    <location>
        <begin position="386"/>
        <end position="475"/>
    </location>
</feature>
<keyword evidence="4 9" id="KW-1003">Cell membrane</keyword>
<dbReference type="Gene3D" id="2.40.50.100">
    <property type="match status" value="1"/>
</dbReference>
<keyword evidence="14" id="KW-1185">Reference proteome</keyword>
<protein>
    <recommendedName>
        <fullName evidence="9">Membrane fusion protein (MFP) family protein</fullName>
    </recommendedName>
</protein>
<evidence type="ECO:0000256" key="3">
    <source>
        <dbReference type="ARBA" id="ARBA00022448"/>
    </source>
</evidence>
<dbReference type="InterPro" id="IPR050739">
    <property type="entry name" value="MFP"/>
</dbReference>
<evidence type="ECO:0000256" key="6">
    <source>
        <dbReference type="ARBA" id="ARBA00022692"/>
    </source>
</evidence>
<dbReference type="Proteomes" id="UP001241747">
    <property type="component" value="Unassembled WGS sequence"/>
</dbReference>
<dbReference type="Pfam" id="PF25994">
    <property type="entry name" value="HH_AprE"/>
    <property type="match status" value="1"/>
</dbReference>
<dbReference type="EMBL" id="JAUSVY010000002">
    <property type="protein sequence ID" value="MDQ0504566.1"/>
    <property type="molecule type" value="Genomic_DNA"/>
</dbReference>
<evidence type="ECO:0000259" key="11">
    <source>
        <dbReference type="Pfam" id="PF25994"/>
    </source>
</evidence>
<dbReference type="RefSeq" id="WP_237344962.1">
    <property type="nucleotide sequence ID" value="NZ_JABWGX010000007.1"/>
</dbReference>
<dbReference type="PANTHER" id="PTHR30386">
    <property type="entry name" value="MEMBRANE FUSION SUBUNIT OF EMRAB-TOLC MULTIDRUG EFFLUX PUMP"/>
    <property type="match status" value="1"/>
</dbReference>
<gene>
    <name evidence="13" type="ORF">QOZ94_001340</name>
</gene>
<keyword evidence="6" id="KW-0812">Transmembrane</keyword>